<keyword evidence="9 13" id="KW-0472">Membrane</keyword>
<keyword evidence="12 13" id="KW-0807">Transducer</keyword>
<dbReference type="Proteomes" id="UP000886700">
    <property type="component" value="Unplaced"/>
</dbReference>
<protein>
    <recommendedName>
        <fullName evidence="13">Vomeronasal type-1 receptor</fullName>
    </recommendedName>
</protein>
<dbReference type="PANTHER" id="PTHR24062">
    <property type="entry name" value="VOMERONASAL TYPE-1 RECEPTOR"/>
    <property type="match status" value="1"/>
</dbReference>
<dbReference type="eggNOG" id="ENOG502RD1P">
    <property type="taxonomic scope" value="Eukaryota"/>
</dbReference>
<evidence type="ECO:0000313" key="15">
    <source>
        <dbReference type="Proteomes" id="UP000886700"/>
    </source>
</evidence>
<sequence length="312" mass="35249">MAAGEMAIGVVSLSQVVFGVLGNTFLAYHYLFLYIMGYRLRFTDWILQHLVVANFLTLIYKGVPETMAAFGLKDFLDDFGCKLLFYLHRVGRGVSISSITFLGMFQAITISPKCLKWTKVKVKSPSCIAFCVYLSWILSFIANIGIPMNMTARWSQRNRTNLKEYGYCSAVYVDKTWSILYAALLSSPDVLFMGLMLWSSGCIVYILYKHKQRMRHIHKSNMFLGSSPETRATRTILLLMSTFVCFYALSSFLHACLALMDDPGWLLVSVATVVSGCFPTMSPFLLMIPDSYENAFCLACARNRKNTHIGNK</sequence>
<dbReference type="GO" id="GO:0007606">
    <property type="term" value="P:sensory perception of chemical stimulus"/>
    <property type="evidence" value="ECO:0007669"/>
    <property type="project" value="UniProtKB-ARBA"/>
</dbReference>
<keyword evidence="11" id="KW-0325">Glycoprotein</keyword>
<keyword evidence="4 13" id="KW-1003">Cell membrane</keyword>
<dbReference type="AlphaFoldDB" id="A0A1U7RIA8"/>
<dbReference type="FunFam" id="1.20.1070.10:FF:000033">
    <property type="entry name" value="Vomeronasal type-1 receptor"/>
    <property type="match status" value="1"/>
</dbReference>
<evidence type="ECO:0000256" key="12">
    <source>
        <dbReference type="ARBA" id="ARBA00023224"/>
    </source>
</evidence>
<dbReference type="PROSITE" id="PS50262">
    <property type="entry name" value="G_PROTEIN_RECEP_F1_2"/>
    <property type="match status" value="1"/>
</dbReference>
<dbReference type="InterPro" id="IPR017452">
    <property type="entry name" value="GPCR_Rhodpsn_7TM"/>
</dbReference>
<evidence type="ECO:0000256" key="2">
    <source>
        <dbReference type="ARBA" id="ARBA00004651"/>
    </source>
</evidence>
<evidence type="ECO:0000256" key="1">
    <source>
        <dbReference type="ARBA" id="ARBA00003878"/>
    </source>
</evidence>
<evidence type="ECO:0000256" key="10">
    <source>
        <dbReference type="ARBA" id="ARBA00023170"/>
    </source>
</evidence>
<feature type="transmembrane region" description="Helical" evidence="13">
    <location>
        <begin position="126"/>
        <end position="146"/>
    </location>
</feature>
<keyword evidence="7 13" id="KW-1133">Transmembrane helix</keyword>
<keyword evidence="6 13" id="KW-0812">Transmembrane</keyword>
<gene>
    <name evidence="16" type="primary">LOC101832773</name>
</gene>
<dbReference type="GeneID" id="101832773"/>
<evidence type="ECO:0000256" key="4">
    <source>
        <dbReference type="ARBA" id="ARBA00022475"/>
    </source>
</evidence>
<keyword evidence="5 13" id="KW-0589">Pheromone response</keyword>
<evidence type="ECO:0000256" key="8">
    <source>
        <dbReference type="ARBA" id="ARBA00023040"/>
    </source>
</evidence>
<dbReference type="KEGG" id="maua:101832773"/>
<evidence type="ECO:0000256" key="9">
    <source>
        <dbReference type="ARBA" id="ARBA00023136"/>
    </source>
</evidence>
<dbReference type="GO" id="GO:0016503">
    <property type="term" value="F:pheromone receptor activity"/>
    <property type="evidence" value="ECO:0007669"/>
    <property type="project" value="InterPro"/>
</dbReference>
<feature type="transmembrane region" description="Helical" evidence="13">
    <location>
        <begin position="190"/>
        <end position="208"/>
    </location>
</feature>
<feature type="transmembrane region" description="Helical" evidence="13">
    <location>
        <begin position="236"/>
        <end position="260"/>
    </location>
</feature>
<comment type="subcellular location">
    <subcellularLocation>
        <location evidence="2 13">Cell membrane</location>
        <topology evidence="2 13">Multi-pass membrane protein</topology>
    </subcellularLocation>
</comment>
<evidence type="ECO:0000313" key="16">
    <source>
        <dbReference type="RefSeq" id="XP_005087922.1"/>
    </source>
</evidence>
<keyword evidence="10 13" id="KW-0675">Receptor</keyword>
<dbReference type="GO" id="GO:0019236">
    <property type="term" value="P:response to pheromone"/>
    <property type="evidence" value="ECO:0007669"/>
    <property type="project" value="UniProtKB-KW"/>
</dbReference>
<feature type="domain" description="G-protein coupled receptors family 1 profile" evidence="14">
    <location>
        <begin position="22"/>
        <end position="286"/>
    </location>
</feature>
<keyword evidence="15" id="KW-1185">Reference proteome</keyword>
<evidence type="ECO:0000256" key="6">
    <source>
        <dbReference type="ARBA" id="ARBA00022692"/>
    </source>
</evidence>
<feature type="transmembrane region" description="Helical" evidence="13">
    <location>
        <begin position="266"/>
        <end position="286"/>
    </location>
</feature>
<dbReference type="Pfam" id="PF03402">
    <property type="entry name" value="V1R"/>
    <property type="match status" value="1"/>
</dbReference>
<evidence type="ECO:0000259" key="14">
    <source>
        <dbReference type="PROSITE" id="PS50262"/>
    </source>
</evidence>
<feature type="transmembrane region" description="Helical" evidence="13">
    <location>
        <begin position="6"/>
        <end position="33"/>
    </location>
</feature>
<reference evidence="16" key="1">
    <citation type="submission" date="2025-08" db="UniProtKB">
        <authorList>
            <consortium name="RefSeq"/>
        </authorList>
    </citation>
    <scope>IDENTIFICATION</scope>
    <source>
        <tissue evidence="16">Liver</tissue>
    </source>
</reference>
<comment type="function">
    <text evidence="1">Putative pheromone receptor.</text>
</comment>
<keyword evidence="8 13" id="KW-0297">G-protein coupled receptor</keyword>
<evidence type="ECO:0000256" key="7">
    <source>
        <dbReference type="ARBA" id="ARBA00022989"/>
    </source>
</evidence>
<name>A0A1U7RIA8_MESAU</name>
<accession>A0A1U7RIA8</accession>
<dbReference type="CDD" id="cd13949">
    <property type="entry name" value="7tm_V1R_pheromone"/>
    <property type="match status" value="1"/>
</dbReference>
<dbReference type="SUPFAM" id="SSF81321">
    <property type="entry name" value="Family A G protein-coupled receptor-like"/>
    <property type="match status" value="1"/>
</dbReference>
<comment type="similarity">
    <text evidence="3 13">Belongs to the G-protein coupled receptor 1 family.</text>
</comment>
<dbReference type="RefSeq" id="XP_005087922.1">
    <property type="nucleotide sequence ID" value="XM_005087865.1"/>
</dbReference>
<evidence type="ECO:0000256" key="3">
    <source>
        <dbReference type="ARBA" id="ARBA00010663"/>
    </source>
</evidence>
<dbReference type="GO" id="GO:0005886">
    <property type="term" value="C:plasma membrane"/>
    <property type="evidence" value="ECO:0007669"/>
    <property type="project" value="UniProtKB-SubCell"/>
</dbReference>
<feature type="transmembrane region" description="Helical" evidence="13">
    <location>
        <begin position="45"/>
        <end position="63"/>
    </location>
</feature>
<evidence type="ECO:0000256" key="13">
    <source>
        <dbReference type="RuleBase" id="RU364061"/>
    </source>
</evidence>
<feature type="transmembrane region" description="Helical" evidence="13">
    <location>
        <begin position="83"/>
        <end position="105"/>
    </location>
</feature>
<dbReference type="InterPro" id="IPR004072">
    <property type="entry name" value="Vmron_rcpt_1"/>
</dbReference>
<proteinExistence type="inferred from homology"/>
<organism evidence="15 16">
    <name type="scientific">Mesocricetus auratus</name>
    <name type="common">Golden hamster</name>
    <dbReference type="NCBI Taxonomy" id="10036"/>
    <lineage>
        <taxon>Eukaryota</taxon>
        <taxon>Metazoa</taxon>
        <taxon>Chordata</taxon>
        <taxon>Craniata</taxon>
        <taxon>Vertebrata</taxon>
        <taxon>Euteleostomi</taxon>
        <taxon>Mammalia</taxon>
        <taxon>Eutheria</taxon>
        <taxon>Euarchontoglires</taxon>
        <taxon>Glires</taxon>
        <taxon>Rodentia</taxon>
        <taxon>Myomorpha</taxon>
        <taxon>Muroidea</taxon>
        <taxon>Cricetidae</taxon>
        <taxon>Cricetinae</taxon>
        <taxon>Mesocricetus</taxon>
    </lineage>
</organism>
<dbReference type="Gene3D" id="1.20.1070.10">
    <property type="entry name" value="Rhodopsin 7-helix transmembrane proteins"/>
    <property type="match status" value="1"/>
</dbReference>
<evidence type="ECO:0000256" key="11">
    <source>
        <dbReference type="ARBA" id="ARBA00023180"/>
    </source>
</evidence>
<dbReference type="OrthoDB" id="9606139at2759"/>
<evidence type="ECO:0000256" key="5">
    <source>
        <dbReference type="ARBA" id="ARBA00022507"/>
    </source>
</evidence>
<dbReference type="PRINTS" id="PR01534">
    <property type="entry name" value="VOMERONASL1R"/>
</dbReference>